<protein>
    <submittedName>
        <fullName evidence="2">Uncharacterized protein</fullName>
    </submittedName>
</protein>
<evidence type="ECO:0000313" key="3">
    <source>
        <dbReference type="Proteomes" id="UP000249364"/>
    </source>
</evidence>
<feature type="compositionally biased region" description="Polar residues" evidence="1">
    <location>
        <begin position="7"/>
        <end position="20"/>
    </location>
</feature>
<name>A0A2W7QHA5_9RHOB</name>
<dbReference type="Proteomes" id="UP000249364">
    <property type="component" value="Unassembled WGS sequence"/>
</dbReference>
<dbReference type="EMBL" id="QKZQ01000020">
    <property type="protein sequence ID" value="PZX37965.1"/>
    <property type="molecule type" value="Genomic_DNA"/>
</dbReference>
<accession>A0A2W7QHA5</accession>
<organism evidence="2 3">
    <name type="scientific">Roseinatronobacter thiooxidans</name>
    <dbReference type="NCBI Taxonomy" id="121821"/>
    <lineage>
        <taxon>Bacteria</taxon>
        <taxon>Pseudomonadati</taxon>
        <taxon>Pseudomonadota</taxon>
        <taxon>Alphaproteobacteria</taxon>
        <taxon>Rhodobacterales</taxon>
        <taxon>Paracoccaceae</taxon>
        <taxon>Roseinatronobacter</taxon>
    </lineage>
</organism>
<reference evidence="2 3" key="1">
    <citation type="submission" date="2018-06" db="EMBL/GenBank/DDBJ databases">
        <title>Genomic Encyclopedia of Archaeal and Bacterial Type Strains, Phase II (KMG-II): from individual species to whole genera.</title>
        <authorList>
            <person name="Goeker M."/>
        </authorList>
    </citation>
    <scope>NUCLEOTIDE SEQUENCE [LARGE SCALE GENOMIC DNA]</scope>
    <source>
        <strain evidence="2 3">DSM 13087</strain>
    </source>
</reference>
<feature type="compositionally biased region" description="Basic and acidic residues" evidence="1">
    <location>
        <begin position="21"/>
        <end position="35"/>
    </location>
</feature>
<dbReference type="AlphaFoldDB" id="A0A2W7QHA5"/>
<proteinExistence type="predicted"/>
<evidence type="ECO:0000256" key="1">
    <source>
        <dbReference type="SAM" id="MobiDB-lite"/>
    </source>
</evidence>
<evidence type="ECO:0000313" key="2">
    <source>
        <dbReference type="EMBL" id="PZX37965.1"/>
    </source>
</evidence>
<sequence>MKRTKAAQAQQNLESAGAETTTERKQAEERKDDRSLAPNGADSSPRAAYLARLELMRVLAREIARRDHAAAMREACQNTLAHTEERS</sequence>
<dbReference type="STRING" id="121821.GCA_001870675_01186"/>
<feature type="region of interest" description="Disordered" evidence="1">
    <location>
        <begin position="1"/>
        <end position="47"/>
    </location>
</feature>
<gene>
    <name evidence="2" type="ORF">LY56_03166</name>
</gene>
<comment type="caution">
    <text evidence="2">The sequence shown here is derived from an EMBL/GenBank/DDBJ whole genome shotgun (WGS) entry which is preliminary data.</text>
</comment>
<keyword evidence="3" id="KW-1185">Reference proteome</keyword>